<reference evidence="2 3" key="1">
    <citation type="submission" date="2020-07" db="EMBL/GenBank/DDBJ databases">
        <title>Comparative genomics of pyrophilous fungi reveals a link between fire events and developmental genes.</title>
        <authorList>
            <consortium name="DOE Joint Genome Institute"/>
            <person name="Steindorff A.S."/>
            <person name="Carver A."/>
            <person name="Calhoun S."/>
            <person name="Stillman K."/>
            <person name="Liu H."/>
            <person name="Lipzen A."/>
            <person name="Pangilinan J."/>
            <person name="Labutti K."/>
            <person name="Bruns T.D."/>
            <person name="Grigoriev I.V."/>
        </authorList>
    </citation>
    <scope>NUCLEOTIDE SEQUENCE [LARGE SCALE GENOMIC DNA]</scope>
    <source>
        <strain evidence="2 3">CBS 144469</strain>
    </source>
</reference>
<keyword evidence="1" id="KW-0472">Membrane</keyword>
<feature type="transmembrane region" description="Helical" evidence="1">
    <location>
        <begin position="47"/>
        <end position="66"/>
    </location>
</feature>
<evidence type="ECO:0000313" key="3">
    <source>
        <dbReference type="Proteomes" id="UP000521943"/>
    </source>
</evidence>
<dbReference type="AlphaFoldDB" id="A0A8H6MFN6"/>
<proteinExistence type="predicted"/>
<sequence length="99" mass="11258">MVMAVVVVVVVLEQEGLLLRCQAGPNPADRRQRALESGQHRLGPWPLSYSFLHSVYLMCIYFSPLILGPWYQYSVSCLPSILILTCLLNPFRRSSECLF</sequence>
<keyword evidence="1" id="KW-0812">Transmembrane</keyword>
<name>A0A8H6MFN6_9AGAR</name>
<comment type="caution">
    <text evidence="2">The sequence shown here is derived from an EMBL/GenBank/DDBJ whole genome shotgun (WGS) entry which is preliminary data.</text>
</comment>
<feature type="non-terminal residue" evidence="2">
    <location>
        <position position="99"/>
    </location>
</feature>
<protein>
    <submittedName>
        <fullName evidence="2">Uncharacterized protein</fullName>
    </submittedName>
</protein>
<evidence type="ECO:0000256" key="1">
    <source>
        <dbReference type="SAM" id="Phobius"/>
    </source>
</evidence>
<keyword evidence="1" id="KW-1133">Transmembrane helix</keyword>
<keyword evidence="3" id="KW-1185">Reference proteome</keyword>
<organism evidence="2 3">
    <name type="scientific">Ephemerocybe angulata</name>
    <dbReference type="NCBI Taxonomy" id="980116"/>
    <lineage>
        <taxon>Eukaryota</taxon>
        <taxon>Fungi</taxon>
        <taxon>Dikarya</taxon>
        <taxon>Basidiomycota</taxon>
        <taxon>Agaricomycotina</taxon>
        <taxon>Agaricomycetes</taxon>
        <taxon>Agaricomycetidae</taxon>
        <taxon>Agaricales</taxon>
        <taxon>Agaricineae</taxon>
        <taxon>Psathyrellaceae</taxon>
        <taxon>Ephemerocybe</taxon>
    </lineage>
</organism>
<gene>
    <name evidence="2" type="ORF">DFP72DRAFT_871616</name>
</gene>
<dbReference type="EMBL" id="JACGCI010000004">
    <property type="protein sequence ID" value="KAF6764359.1"/>
    <property type="molecule type" value="Genomic_DNA"/>
</dbReference>
<accession>A0A8H6MFN6</accession>
<evidence type="ECO:0000313" key="2">
    <source>
        <dbReference type="EMBL" id="KAF6764359.1"/>
    </source>
</evidence>
<dbReference type="Proteomes" id="UP000521943">
    <property type="component" value="Unassembled WGS sequence"/>
</dbReference>